<dbReference type="RefSeq" id="WP_029828769.1">
    <property type="nucleotide sequence ID" value="NZ_JACVHM010000004.1"/>
</dbReference>
<sequence length="294" mass="34967">MTKNTIDFIGGLGNQLFQYAFYVYVKNMYPKDDISVFTERYNIINDNKGFQLDSYFDLDFSFTSKKEVNKITRGEGFLSRCINKVLGYKENYIIEREDCFIDSSNCKSRLNSDHFYRGLWQDYRYALAYRDEIVKSLKFNFSDDELVFLNNIVNNSSIPTISLHVRRGDYYSNDKYKDILGNICDQSYYENSLEFIRNQLQSKFSILVFSDDIQWVKDNYKFLEKFDVKYLEGFTDKQDLYLMSICQHNIICNSTFSWWGAWLNNNSGKIVVMPSFWFKNVKSNKYQVPGWKAF</sequence>
<dbReference type="EMBL" id="MT898282">
    <property type="protein sequence ID" value="QOS24949.1"/>
    <property type="molecule type" value="Genomic_DNA"/>
</dbReference>
<dbReference type="PANTHER" id="PTHR11927">
    <property type="entry name" value="GALACTOSIDE 2-L-FUCOSYLTRANSFERASE"/>
    <property type="match status" value="1"/>
</dbReference>
<dbReference type="InterPro" id="IPR002516">
    <property type="entry name" value="Glyco_trans_11"/>
</dbReference>
<dbReference type="GO" id="GO:0016020">
    <property type="term" value="C:membrane"/>
    <property type="evidence" value="ECO:0007669"/>
    <property type="project" value="InterPro"/>
</dbReference>
<evidence type="ECO:0000256" key="2">
    <source>
        <dbReference type="ARBA" id="ARBA00022679"/>
    </source>
</evidence>
<dbReference type="EC" id="2.4.1.308" evidence="3"/>
<keyword evidence="2 3" id="KW-0808">Transferase</keyword>
<dbReference type="GO" id="GO:0005975">
    <property type="term" value="P:carbohydrate metabolic process"/>
    <property type="evidence" value="ECO:0007669"/>
    <property type="project" value="InterPro"/>
</dbReference>
<evidence type="ECO:0000313" key="3">
    <source>
        <dbReference type="EMBL" id="QOS24949.1"/>
    </source>
</evidence>
<dbReference type="GO" id="GO:0008107">
    <property type="term" value="F:galactoside 2-alpha-L-fucosyltransferase activity"/>
    <property type="evidence" value="ECO:0007669"/>
    <property type="project" value="InterPro"/>
</dbReference>
<protein>
    <submittedName>
        <fullName evidence="3">O-antigen biosynthesis glycosyltransferase WbnK</fullName>
        <ecNumber evidence="3">2.4.1.308</ecNumber>
    </submittedName>
</protein>
<evidence type="ECO:0000256" key="1">
    <source>
        <dbReference type="ARBA" id="ARBA00022676"/>
    </source>
</evidence>
<gene>
    <name evidence="3" type="primary">wbnK</name>
    <name evidence="3" type="ORF">VP352_00013</name>
</gene>
<dbReference type="Pfam" id="PF01531">
    <property type="entry name" value="Glyco_transf_11"/>
    <property type="match status" value="1"/>
</dbReference>
<accession>A0A7M1WD72</accession>
<dbReference type="CDD" id="cd11301">
    <property type="entry name" value="Fut1_Fut2_like"/>
    <property type="match status" value="1"/>
</dbReference>
<reference evidence="3" key="1">
    <citation type="submission" date="2020-08" db="EMBL/GenBank/DDBJ databases">
        <title>Genetic structure, function and evolution of capsule biosynthesis loci in Vibrio parahaemolyticus.</title>
        <authorList>
            <person name="Li L."/>
            <person name="Bian S."/>
        </authorList>
    </citation>
    <scope>NUCLEOTIDE SEQUENCE</scope>
    <source>
        <strain evidence="3">VP352</strain>
    </source>
</reference>
<name>A0A7M1WD72_VIBPH</name>
<organism evidence="3">
    <name type="scientific">Vibrio parahaemolyticus</name>
    <dbReference type="NCBI Taxonomy" id="670"/>
    <lineage>
        <taxon>Bacteria</taxon>
        <taxon>Pseudomonadati</taxon>
        <taxon>Pseudomonadota</taxon>
        <taxon>Gammaproteobacteria</taxon>
        <taxon>Vibrionales</taxon>
        <taxon>Vibrionaceae</taxon>
        <taxon>Vibrio</taxon>
    </lineage>
</organism>
<keyword evidence="1 3" id="KW-0328">Glycosyltransferase</keyword>
<dbReference type="PANTHER" id="PTHR11927:SF9">
    <property type="entry name" value="L-FUCOSYLTRANSFERASE"/>
    <property type="match status" value="1"/>
</dbReference>
<dbReference type="AlphaFoldDB" id="A0A7M1WD72"/>
<proteinExistence type="predicted"/>